<dbReference type="Gene3D" id="1.10.10.60">
    <property type="entry name" value="Homeodomain-like"/>
    <property type="match status" value="2"/>
</dbReference>
<evidence type="ECO:0000313" key="6">
    <source>
        <dbReference type="Proteomes" id="UP001319874"/>
    </source>
</evidence>
<keyword evidence="2" id="KW-0238">DNA-binding</keyword>
<sequence length="334" mass="36938">MECTAKLQSDNENVRDANHEKVAVKNIGVTLFDGFALPDAASVVEAFQSANALVDSDQGRPARYNVCLLSSIGGRVASSSSVYVWTESVDARRHNEQFHALFVAGGTGVQDAMRDEELLAWLRRTCPRAELVYPIGEGRLLLDAAGFTYTQGGVRIDDRGSYLSNLSARAPTTQEVPASLRAALSIIQEDLGPEITRQIADWVLPPAPTQFTDIIRRNTMRNVSEKIQASARWLEANGSRPVAIEEAAQVAAMSGRNFLRRFKTEMGVTPSDYLLYVRLDMCCRLLIETTLPIDKIARRSGIGSGGRLAKLFRKYLGKTPTDYRANRRRLNRST</sequence>
<dbReference type="Gene3D" id="3.40.50.880">
    <property type="match status" value="1"/>
</dbReference>
<dbReference type="Pfam" id="PF12833">
    <property type="entry name" value="HTH_18"/>
    <property type="match status" value="1"/>
</dbReference>
<keyword evidence="6" id="KW-1185">Reference proteome</keyword>
<dbReference type="Proteomes" id="UP001319874">
    <property type="component" value="Plasmid pPT365"/>
</dbReference>
<evidence type="ECO:0000313" key="5">
    <source>
        <dbReference type="EMBL" id="BCZ85350.1"/>
    </source>
</evidence>
<dbReference type="RefSeq" id="WP_229518053.1">
    <property type="nucleotide sequence ID" value="NZ_AP024959.1"/>
</dbReference>
<proteinExistence type="predicted"/>
<keyword evidence="1" id="KW-0805">Transcription regulation</keyword>
<accession>A0ABM7U1W1</accession>
<dbReference type="SMART" id="SM00342">
    <property type="entry name" value="HTH_ARAC"/>
    <property type="match status" value="1"/>
</dbReference>
<dbReference type="SUPFAM" id="SSF52317">
    <property type="entry name" value="Class I glutamine amidotransferase-like"/>
    <property type="match status" value="1"/>
</dbReference>
<name>A0ABM7U1W1_9BURK</name>
<dbReference type="InterPro" id="IPR050204">
    <property type="entry name" value="AraC_XylS_family_regulators"/>
</dbReference>
<gene>
    <name evidence="5" type="ORF">PTKU64_90250</name>
</gene>
<dbReference type="InterPro" id="IPR018060">
    <property type="entry name" value="HTH_AraC"/>
</dbReference>
<dbReference type="PANTHER" id="PTHR46796">
    <property type="entry name" value="HTH-TYPE TRANSCRIPTIONAL ACTIVATOR RHAS-RELATED"/>
    <property type="match status" value="1"/>
</dbReference>
<evidence type="ECO:0000256" key="3">
    <source>
        <dbReference type="ARBA" id="ARBA00023163"/>
    </source>
</evidence>
<organism evidence="5 6">
    <name type="scientific">Paraburkholderia terrae</name>
    <dbReference type="NCBI Taxonomy" id="311230"/>
    <lineage>
        <taxon>Bacteria</taxon>
        <taxon>Pseudomonadati</taxon>
        <taxon>Pseudomonadota</taxon>
        <taxon>Betaproteobacteria</taxon>
        <taxon>Burkholderiales</taxon>
        <taxon>Burkholderiaceae</taxon>
        <taxon>Paraburkholderia</taxon>
    </lineage>
</organism>
<evidence type="ECO:0000256" key="2">
    <source>
        <dbReference type="ARBA" id="ARBA00023125"/>
    </source>
</evidence>
<dbReference type="PANTHER" id="PTHR46796:SF6">
    <property type="entry name" value="ARAC SUBFAMILY"/>
    <property type="match status" value="1"/>
</dbReference>
<geneLocation type="plasmid" evidence="5 6">
    <name>pPT365</name>
</geneLocation>
<dbReference type="SUPFAM" id="SSF46689">
    <property type="entry name" value="Homeodomain-like"/>
    <property type="match status" value="2"/>
</dbReference>
<protein>
    <submittedName>
        <fullName evidence="5">AraC family transcriptional regulator</fullName>
    </submittedName>
</protein>
<dbReference type="InterPro" id="IPR029062">
    <property type="entry name" value="Class_I_gatase-like"/>
</dbReference>
<reference evidence="5 6" key="1">
    <citation type="journal article" date="2022" name="Front. Microbiol.">
        <title>Identification and characterization of a novel class of self-sufficient cytochrome P450 hydroxylase involved in cyclohexanecarboxylate degradation in Paraburkholderia terrae strain KU-64.</title>
        <authorList>
            <person name="Yamamoto T."/>
            <person name="Hasegawa Y."/>
            <person name="Iwaki H."/>
        </authorList>
    </citation>
    <scope>NUCLEOTIDE SEQUENCE [LARGE SCALE GENOMIC DNA]</scope>
    <source>
        <strain evidence="5 6">KU-64</strain>
    </source>
</reference>
<evidence type="ECO:0000256" key="1">
    <source>
        <dbReference type="ARBA" id="ARBA00023015"/>
    </source>
</evidence>
<feature type="domain" description="HTH araC/xylS-type" evidence="4">
    <location>
        <begin position="228"/>
        <end position="326"/>
    </location>
</feature>
<evidence type="ECO:0000259" key="4">
    <source>
        <dbReference type="PROSITE" id="PS01124"/>
    </source>
</evidence>
<dbReference type="EMBL" id="AP024959">
    <property type="protein sequence ID" value="BCZ85350.1"/>
    <property type="molecule type" value="Genomic_DNA"/>
</dbReference>
<keyword evidence="3" id="KW-0804">Transcription</keyword>
<dbReference type="PROSITE" id="PS01124">
    <property type="entry name" value="HTH_ARAC_FAMILY_2"/>
    <property type="match status" value="1"/>
</dbReference>
<dbReference type="InterPro" id="IPR009057">
    <property type="entry name" value="Homeodomain-like_sf"/>
</dbReference>
<keyword evidence="5" id="KW-0614">Plasmid</keyword>